<evidence type="ECO:0000313" key="1">
    <source>
        <dbReference type="EMBL" id="KAF7173066.1"/>
    </source>
</evidence>
<proteinExistence type="predicted"/>
<organism evidence="1 2">
    <name type="scientific">Aspergillus hiratsukae</name>
    <dbReference type="NCBI Taxonomy" id="1194566"/>
    <lineage>
        <taxon>Eukaryota</taxon>
        <taxon>Fungi</taxon>
        <taxon>Dikarya</taxon>
        <taxon>Ascomycota</taxon>
        <taxon>Pezizomycotina</taxon>
        <taxon>Eurotiomycetes</taxon>
        <taxon>Eurotiomycetidae</taxon>
        <taxon>Eurotiales</taxon>
        <taxon>Aspergillaceae</taxon>
        <taxon>Aspergillus</taxon>
        <taxon>Aspergillus subgen. Fumigati</taxon>
    </lineage>
</organism>
<dbReference type="Proteomes" id="UP000662466">
    <property type="component" value="Unassembled WGS sequence"/>
</dbReference>
<reference evidence="1" key="1">
    <citation type="submission" date="2020-06" db="EMBL/GenBank/DDBJ databases">
        <title>Draft genome sequences of strains closely related to Aspergillus parafelis and Aspergillus hiratsukae.</title>
        <authorList>
            <person name="Dos Santos R.A.C."/>
            <person name="Rivero-Menendez O."/>
            <person name="Steenwyk J.L."/>
            <person name="Mead M.E."/>
            <person name="Goldman G.H."/>
            <person name="Alastruey-Izquierdo A."/>
            <person name="Rokas A."/>
        </authorList>
    </citation>
    <scope>NUCLEOTIDE SEQUENCE</scope>
    <source>
        <strain evidence="1">CNM-CM6106</strain>
    </source>
</reference>
<evidence type="ECO:0000313" key="2">
    <source>
        <dbReference type="Proteomes" id="UP000662466"/>
    </source>
</evidence>
<accession>A0A8H6QH81</accession>
<protein>
    <submittedName>
        <fullName evidence="1">Uncharacterized protein</fullName>
    </submittedName>
</protein>
<comment type="caution">
    <text evidence="1">The sequence shown here is derived from an EMBL/GenBank/DDBJ whole genome shotgun (WGS) entry which is preliminary data.</text>
</comment>
<name>A0A8H6QH81_9EURO</name>
<dbReference type="EMBL" id="JACBAF010001802">
    <property type="protein sequence ID" value="KAF7173066.1"/>
    <property type="molecule type" value="Genomic_DNA"/>
</dbReference>
<dbReference type="AlphaFoldDB" id="A0A8H6QH81"/>
<sequence length="192" mass="21024">MPPRSISQEPESGRRRFQCHAHAALHPFENRGEEAVAIKWSSVEGEQWAVRSSRGEKEQLLKGVDWACSISCLGKNDLYSFMAAIRLTPPECEFSDAEESSKCHPAGSCEVQVVFEAESSRAVDETPKVFVIKEFVVKEVISMNCQEVGRLTMRSTAVLTLAMLIVLQRAVSLVVTLNGEVDGASIGAEAVP</sequence>
<gene>
    <name evidence="1" type="ORF">CNMCM6106_007193</name>
</gene>